<protein>
    <submittedName>
        <fullName evidence="1">Uncharacterized protein</fullName>
    </submittedName>
</protein>
<accession>A0ACC0YAX6</accession>
<organism evidence="1 2">
    <name type="scientific">Pistacia integerrima</name>
    <dbReference type="NCBI Taxonomy" id="434235"/>
    <lineage>
        <taxon>Eukaryota</taxon>
        <taxon>Viridiplantae</taxon>
        <taxon>Streptophyta</taxon>
        <taxon>Embryophyta</taxon>
        <taxon>Tracheophyta</taxon>
        <taxon>Spermatophyta</taxon>
        <taxon>Magnoliopsida</taxon>
        <taxon>eudicotyledons</taxon>
        <taxon>Gunneridae</taxon>
        <taxon>Pentapetalae</taxon>
        <taxon>rosids</taxon>
        <taxon>malvids</taxon>
        <taxon>Sapindales</taxon>
        <taxon>Anacardiaceae</taxon>
        <taxon>Pistacia</taxon>
    </lineage>
</organism>
<evidence type="ECO:0000313" key="2">
    <source>
        <dbReference type="Proteomes" id="UP001163603"/>
    </source>
</evidence>
<gene>
    <name evidence="1" type="ORF">Pint_12396</name>
</gene>
<name>A0ACC0YAX6_9ROSI</name>
<proteinExistence type="predicted"/>
<evidence type="ECO:0000313" key="1">
    <source>
        <dbReference type="EMBL" id="KAJ0031774.1"/>
    </source>
</evidence>
<sequence>MESRKVIRFLGFISISIILISDTCVASVRTIGKITPVLQGSQMNWIDNDGLFLLSNSSDFAFGFQTTQDVTLFLLVIVHLATRTPIWSANRGSPVTNSDKFVFNQDGKVFLQKGDNVVWTVNTNGKSVSAIELQDSGNLVMLGDDNSVLWESFSHPTDTLISNQDFVEGMKLVSNPSSNNLSYFLEIKSGDMVLSAGYPTPQPYWSMSKDERKTINKSGGKVSLSTLIANSWRFYDQNKVLLWQFVFSANTDANATWIAVIGNDGFISFSNLRNDTSAASYTKIPNNPCSTPESCDAYYICSGNNRCQCSEALNDRNCRTGIVSPCDRSKGSTELVDAGDDLNYFALPYVPSSSKSDLSGCKASCLGNCSCLALFFQNSTGNCFLFDSIGTFQSSEQGSGYVAYIKVLNDGGVDTNGGGDSSSQKHFPYVVIIVISTMMEERKLRDILDSRLRIDDQDERVYTAIKVALWCIQEDMHLRPSMTKVVQMLEGLCQVPQPPTSSPRLYSAFFKSVSDEGTGTGTSSGPSDCNSDAYLSAVRLSGPR</sequence>
<dbReference type="EMBL" id="CM047743">
    <property type="protein sequence ID" value="KAJ0031774.1"/>
    <property type="molecule type" value="Genomic_DNA"/>
</dbReference>
<keyword evidence="2" id="KW-1185">Reference proteome</keyword>
<comment type="caution">
    <text evidence="1">The sequence shown here is derived from an EMBL/GenBank/DDBJ whole genome shotgun (WGS) entry which is preliminary data.</text>
</comment>
<dbReference type="Proteomes" id="UP001163603">
    <property type="component" value="Chromosome 8"/>
</dbReference>
<reference evidence="2" key="1">
    <citation type="journal article" date="2023" name="G3 (Bethesda)">
        <title>Genome assembly and association tests identify interacting loci associated with vigor, precocity, and sex in interspecific pistachio rootstocks.</title>
        <authorList>
            <person name="Palmer W."/>
            <person name="Jacygrad E."/>
            <person name="Sagayaradj S."/>
            <person name="Cavanaugh K."/>
            <person name="Han R."/>
            <person name="Bertier L."/>
            <person name="Beede B."/>
            <person name="Kafkas S."/>
            <person name="Golino D."/>
            <person name="Preece J."/>
            <person name="Michelmore R."/>
        </authorList>
    </citation>
    <scope>NUCLEOTIDE SEQUENCE [LARGE SCALE GENOMIC DNA]</scope>
</reference>